<proteinExistence type="predicted"/>
<feature type="compositionally biased region" description="Low complexity" evidence="1">
    <location>
        <begin position="1"/>
        <end position="26"/>
    </location>
</feature>
<accession>A0A8S9XIF0</accession>
<protein>
    <submittedName>
        <fullName evidence="2">Uncharacterized protein</fullName>
    </submittedName>
</protein>
<evidence type="ECO:0000313" key="2">
    <source>
        <dbReference type="EMBL" id="KAF6208773.1"/>
    </source>
</evidence>
<keyword evidence="3" id="KW-1185">Reference proteome</keyword>
<name>A0A8S9XIF0_APOLU</name>
<feature type="region of interest" description="Disordered" evidence="1">
    <location>
        <begin position="1"/>
        <end position="72"/>
    </location>
</feature>
<gene>
    <name evidence="2" type="ORF">GE061_014513</name>
</gene>
<dbReference type="EMBL" id="WIXP02000006">
    <property type="protein sequence ID" value="KAF6208773.1"/>
    <property type="molecule type" value="Genomic_DNA"/>
</dbReference>
<dbReference type="Proteomes" id="UP000466442">
    <property type="component" value="Unassembled WGS sequence"/>
</dbReference>
<evidence type="ECO:0000313" key="3">
    <source>
        <dbReference type="Proteomes" id="UP000466442"/>
    </source>
</evidence>
<comment type="caution">
    <text evidence="2">The sequence shown here is derived from an EMBL/GenBank/DDBJ whole genome shotgun (WGS) entry which is preliminary data.</text>
</comment>
<sequence length="72" mass="8047">MSPEESSQSNQSSTPPASEPLLSSSPRRPKQSNQAESTRAVQEPVDQEEAGLRRSNRLQQPPKRLTYPPFQN</sequence>
<dbReference type="AlphaFoldDB" id="A0A8S9XIF0"/>
<evidence type="ECO:0000256" key="1">
    <source>
        <dbReference type="SAM" id="MobiDB-lite"/>
    </source>
</evidence>
<reference evidence="2" key="1">
    <citation type="journal article" date="2021" name="Mol. Ecol. Resour.">
        <title>Apolygus lucorum genome provides insights into omnivorousness and mesophyll feeding.</title>
        <authorList>
            <person name="Liu Y."/>
            <person name="Liu H."/>
            <person name="Wang H."/>
            <person name="Huang T."/>
            <person name="Liu B."/>
            <person name="Yang B."/>
            <person name="Yin L."/>
            <person name="Li B."/>
            <person name="Zhang Y."/>
            <person name="Zhang S."/>
            <person name="Jiang F."/>
            <person name="Zhang X."/>
            <person name="Ren Y."/>
            <person name="Wang B."/>
            <person name="Wang S."/>
            <person name="Lu Y."/>
            <person name="Wu K."/>
            <person name="Fan W."/>
            <person name="Wang G."/>
        </authorList>
    </citation>
    <scope>NUCLEOTIDE SEQUENCE</scope>
    <source>
        <strain evidence="2">12Hb</strain>
    </source>
</reference>
<feature type="compositionally biased region" description="Polar residues" evidence="1">
    <location>
        <begin position="31"/>
        <end position="40"/>
    </location>
</feature>
<organism evidence="2 3">
    <name type="scientific">Apolygus lucorum</name>
    <name type="common">Small green plant bug</name>
    <name type="synonym">Lygocoris lucorum</name>
    <dbReference type="NCBI Taxonomy" id="248454"/>
    <lineage>
        <taxon>Eukaryota</taxon>
        <taxon>Metazoa</taxon>
        <taxon>Ecdysozoa</taxon>
        <taxon>Arthropoda</taxon>
        <taxon>Hexapoda</taxon>
        <taxon>Insecta</taxon>
        <taxon>Pterygota</taxon>
        <taxon>Neoptera</taxon>
        <taxon>Paraneoptera</taxon>
        <taxon>Hemiptera</taxon>
        <taxon>Heteroptera</taxon>
        <taxon>Panheteroptera</taxon>
        <taxon>Cimicomorpha</taxon>
        <taxon>Miridae</taxon>
        <taxon>Mirini</taxon>
        <taxon>Apolygus</taxon>
    </lineage>
</organism>